<evidence type="ECO:0000256" key="14">
    <source>
        <dbReference type="SAM" id="Phobius"/>
    </source>
</evidence>
<evidence type="ECO:0000259" key="15">
    <source>
        <dbReference type="PROSITE" id="PS50104"/>
    </source>
</evidence>
<dbReference type="OMA" id="HIDARAF"/>
<organism evidence="16 17">
    <name type="scientific">Eptatretus burgeri</name>
    <name type="common">Inshore hagfish</name>
    <dbReference type="NCBI Taxonomy" id="7764"/>
    <lineage>
        <taxon>Eukaryota</taxon>
        <taxon>Metazoa</taxon>
        <taxon>Chordata</taxon>
        <taxon>Craniata</taxon>
        <taxon>Vertebrata</taxon>
        <taxon>Cyclostomata</taxon>
        <taxon>Myxini</taxon>
        <taxon>Myxiniformes</taxon>
        <taxon>Myxinidae</taxon>
        <taxon>Eptatretinae</taxon>
        <taxon>Eptatretus</taxon>
    </lineage>
</organism>
<dbReference type="Gene3D" id="3.40.50.10140">
    <property type="entry name" value="Toll/interleukin-1 receptor homology (TIR) domain"/>
    <property type="match status" value="1"/>
</dbReference>
<dbReference type="GeneTree" id="ENSGT00940000163576"/>
<evidence type="ECO:0000256" key="9">
    <source>
        <dbReference type="ARBA" id="ARBA00022989"/>
    </source>
</evidence>
<dbReference type="SUPFAM" id="SSF52058">
    <property type="entry name" value="L domain-like"/>
    <property type="match status" value="1"/>
</dbReference>
<evidence type="ECO:0000256" key="3">
    <source>
        <dbReference type="ARBA" id="ARBA00022588"/>
    </source>
</evidence>
<dbReference type="PRINTS" id="PR01537">
    <property type="entry name" value="INTRLKN1R1F"/>
</dbReference>
<evidence type="ECO:0000256" key="10">
    <source>
        <dbReference type="ARBA" id="ARBA00023136"/>
    </source>
</evidence>
<dbReference type="GO" id="GO:0007165">
    <property type="term" value="P:signal transduction"/>
    <property type="evidence" value="ECO:0007669"/>
    <property type="project" value="InterPro"/>
</dbReference>
<name>A0A8C4N5L5_EPTBU</name>
<feature type="transmembrane region" description="Helical" evidence="14">
    <location>
        <begin position="452"/>
        <end position="471"/>
    </location>
</feature>
<dbReference type="PANTHER" id="PTHR24365:SF530">
    <property type="entry name" value="MSTPROX-RELATED"/>
    <property type="match status" value="1"/>
</dbReference>
<dbReference type="FunFam" id="3.40.50.10140:FF:000001">
    <property type="entry name" value="Toll-like receptor 2"/>
    <property type="match status" value="1"/>
</dbReference>
<comment type="similarity">
    <text evidence="2">Belongs to the Toll-like receptor family.</text>
</comment>
<dbReference type="Pfam" id="PF13855">
    <property type="entry name" value="LRR_8"/>
    <property type="match status" value="3"/>
</dbReference>
<evidence type="ECO:0000256" key="12">
    <source>
        <dbReference type="ARBA" id="ARBA00023180"/>
    </source>
</evidence>
<evidence type="ECO:0000256" key="5">
    <source>
        <dbReference type="ARBA" id="ARBA00022692"/>
    </source>
</evidence>
<evidence type="ECO:0000256" key="2">
    <source>
        <dbReference type="ARBA" id="ARBA00009634"/>
    </source>
</evidence>
<evidence type="ECO:0000256" key="1">
    <source>
        <dbReference type="ARBA" id="ARBA00004479"/>
    </source>
</evidence>
<proteinExistence type="inferred from homology"/>
<keyword evidence="7" id="KW-0677">Repeat</keyword>
<keyword evidence="5 14" id="KW-0812">Transmembrane</keyword>
<dbReference type="Proteomes" id="UP000694388">
    <property type="component" value="Unplaced"/>
</dbReference>
<keyword evidence="4" id="KW-0433">Leucine-rich repeat</keyword>
<dbReference type="SUPFAM" id="SSF52047">
    <property type="entry name" value="RNI-like"/>
    <property type="match status" value="1"/>
</dbReference>
<dbReference type="SMART" id="SM00255">
    <property type="entry name" value="TIR"/>
    <property type="match status" value="1"/>
</dbReference>
<keyword evidence="6" id="KW-0732">Signal</keyword>
<evidence type="ECO:0000313" key="16">
    <source>
        <dbReference type="Ensembl" id="ENSEBUP00000002752.1"/>
    </source>
</evidence>
<dbReference type="Pfam" id="PF01582">
    <property type="entry name" value="TIR"/>
    <property type="match status" value="1"/>
</dbReference>
<dbReference type="InterPro" id="IPR032675">
    <property type="entry name" value="LRR_dom_sf"/>
</dbReference>
<dbReference type="GO" id="GO:0045087">
    <property type="term" value="P:innate immune response"/>
    <property type="evidence" value="ECO:0007669"/>
    <property type="project" value="UniProtKB-KW"/>
</dbReference>
<keyword evidence="10 14" id="KW-0472">Membrane</keyword>
<keyword evidence="13" id="KW-0395">Inflammatory response</keyword>
<reference evidence="16" key="2">
    <citation type="submission" date="2025-09" db="UniProtKB">
        <authorList>
            <consortium name="Ensembl"/>
        </authorList>
    </citation>
    <scope>IDENTIFICATION</scope>
</reference>
<sequence length="674" mass="78908">CHSCLSCIHIHHQLILHPSLTLAPSLFSSNNVSWALVDLPGFTISLNLSHNKISQLKERQFEQLPKLEKLILQRNSLKTLITLNLENNCLSLKGLSTLDSLDLSQNEITNFSVEVEVKVKCLILCRNNITKLEFSSRFFPYVQKFDFSHNKIYHMSDDLFLNFTNLKYLVFNNNPLNISVLKYSGLLRLDELYVSNLAIRSSSLSELCDFSRRVKLRKLIANYNQITTIESDKSFFIPLANLTALSLQSNKVLDIERFAFKNLPNLRQLSLAVNLIKEVRPNMFQGLNSLQRLNLGKNKISFNSPAALKQPPFTHLRNLERLNLQSQQPHGINYVPNNLFQGLQKLKGLTIKNNPDKHLGEQAFWSLVNLEVLDLSYSESIIRPLKSLETLNIKFNPLSCSCLNFWFQNWSKINKKTEVSYLKAIPCYVNFQKRQQKFVNFDLSTCLYHNGIVYFLTTTVVLTFLIIIPIIHHKGRWYFLYGWYFVQAWVHERRTDRTREERYQYDAFVSYSSNDEQWVFNELLENLERANPPHFKLCLHHRDFEVGKFIVDNIADSIRNSRKTICVVSRNFLQSEWCNMELQLAGYRLFEEHCDVLILIFLEEIQSHELSNYHQLRKFMRSRTYINWPPYDIGAQKLFWMKALNTLLNMPLPACKSIFCYLKANCDEVLIRIT</sequence>
<keyword evidence="11" id="KW-0675">Receptor</keyword>
<dbReference type="SMART" id="SM00369">
    <property type="entry name" value="LRR_TYP"/>
    <property type="match status" value="9"/>
</dbReference>
<dbReference type="GO" id="GO:0038023">
    <property type="term" value="F:signaling receptor activity"/>
    <property type="evidence" value="ECO:0007669"/>
    <property type="project" value="TreeGrafter"/>
</dbReference>
<dbReference type="PROSITE" id="PS51450">
    <property type="entry name" value="LRR"/>
    <property type="match status" value="1"/>
</dbReference>
<keyword evidence="8" id="KW-0391">Immunity</keyword>
<evidence type="ECO:0000256" key="13">
    <source>
        <dbReference type="ARBA" id="ARBA00023198"/>
    </source>
</evidence>
<dbReference type="PROSITE" id="PS50104">
    <property type="entry name" value="TIR"/>
    <property type="match status" value="1"/>
</dbReference>
<dbReference type="Gene3D" id="3.80.10.10">
    <property type="entry name" value="Ribonuclease Inhibitor"/>
    <property type="match status" value="3"/>
</dbReference>
<keyword evidence="9 14" id="KW-1133">Transmembrane helix</keyword>
<feature type="domain" description="TIR" evidence="15">
    <location>
        <begin position="503"/>
        <end position="647"/>
    </location>
</feature>
<dbReference type="InterPro" id="IPR035897">
    <property type="entry name" value="Toll_tir_struct_dom_sf"/>
</dbReference>
<protein>
    <recommendedName>
        <fullName evidence="15">TIR domain-containing protein</fullName>
    </recommendedName>
</protein>
<dbReference type="InterPro" id="IPR001611">
    <property type="entry name" value="Leu-rich_rpt"/>
</dbReference>
<reference evidence="16" key="1">
    <citation type="submission" date="2025-08" db="UniProtKB">
        <authorList>
            <consortium name="Ensembl"/>
        </authorList>
    </citation>
    <scope>IDENTIFICATION</scope>
</reference>
<evidence type="ECO:0000256" key="8">
    <source>
        <dbReference type="ARBA" id="ARBA00022859"/>
    </source>
</evidence>
<dbReference type="SUPFAM" id="SSF52200">
    <property type="entry name" value="Toll/Interleukin receptor TIR domain"/>
    <property type="match status" value="1"/>
</dbReference>
<dbReference type="Ensembl" id="ENSEBUT00000003112.1">
    <property type="protein sequence ID" value="ENSEBUP00000002752.1"/>
    <property type="gene ID" value="ENSEBUG00000002048.1"/>
</dbReference>
<evidence type="ECO:0000256" key="6">
    <source>
        <dbReference type="ARBA" id="ARBA00022729"/>
    </source>
</evidence>
<keyword evidence="17" id="KW-1185">Reference proteome</keyword>
<evidence type="ECO:0000256" key="11">
    <source>
        <dbReference type="ARBA" id="ARBA00023170"/>
    </source>
</evidence>
<accession>A0A8C4N5L5</accession>
<keyword evidence="3" id="KW-0399">Innate immunity</keyword>
<dbReference type="AlphaFoldDB" id="A0A8C4N5L5"/>
<keyword evidence="12" id="KW-0325">Glycoprotein</keyword>
<evidence type="ECO:0000313" key="17">
    <source>
        <dbReference type="Proteomes" id="UP000694388"/>
    </source>
</evidence>
<evidence type="ECO:0000256" key="7">
    <source>
        <dbReference type="ARBA" id="ARBA00022737"/>
    </source>
</evidence>
<dbReference type="GO" id="GO:0005886">
    <property type="term" value="C:plasma membrane"/>
    <property type="evidence" value="ECO:0007669"/>
    <property type="project" value="TreeGrafter"/>
</dbReference>
<dbReference type="PANTHER" id="PTHR24365">
    <property type="entry name" value="TOLL-LIKE RECEPTOR"/>
    <property type="match status" value="1"/>
</dbReference>
<comment type="subcellular location">
    <subcellularLocation>
        <location evidence="1">Membrane</location>
        <topology evidence="1">Single-pass type I membrane protein</topology>
    </subcellularLocation>
</comment>
<dbReference type="GO" id="GO:0006954">
    <property type="term" value="P:inflammatory response"/>
    <property type="evidence" value="ECO:0007669"/>
    <property type="project" value="UniProtKB-KW"/>
</dbReference>
<evidence type="ECO:0000256" key="4">
    <source>
        <dbReference type="ARBA" id="ARBA00022614"/>
    </source>
</evidence>
<dbReference type="InterPro" id="IPR000157">
    <property type="entry name" value="TIR_dom"/>
</dbReference>
<dbReference type="InterPro" id="IPR003591">
    <property type="entry name" value="Leu-rich_rpt_typical-subtyp"/>
</dbReference>